<organism evidence="1">
    <name type="scientific">bioreactor metagenome</name>
    <dbReference type="NCBI Taxonomy" id="1076179"/>
    <lineage>
        <taxon>unclassified sequences</taxon>
        <taxon>metagenomes</taxon>
        <taxon>ecological metagenomes</taxon>
    </lineage>
</organism>
<reference evidence="1" key="1">
    <citation type="submission" date="2019-08" db="EMBL/GenBank/DDBJ databases">
        <authorList>
            <person name="Kucharzyk K."/>
            <person name="Murdoch R.W."/>
            <person name="Higgins S."/>
            <person name="Loffler F."/>
        </authorList>
    </citation>
    <scope>NUCLEOTIDE SEQUENCE</scope>
</reference>
<sequence length="116" mass="14421">MVYVSKTFYIIGAERHIKETLHKYFELDLMIFLSGFGDFLKRRIGIRRKKKDKNGRKRRNRAVKWLMPFARFRNIVFKRKRDEARKYSRRISTIIQALTWSFYRIVFMKWFLKNTF</sequence>
<comment type="caution">
    <text evidence="1">The sequence shown here is derived from an EMBL/GenBank/DDBJ whole genome shotgun (WGS) entry which is preliminary data.</text>
</comment>
<accession>A0A645JDG3</accession>
<name>A0A645JDG3_9ZZZZ</name>
<proteinExistence type="predicted"/>
<protein>
    <submittedName>
        <fullName evidence="1">Uncharacterized protein</fullName>
    </submittedName>
</protein>
<gene>
    <name evidence="1" type="ORF">SDC9_206149</name>
</gene>
<dbReference type="AlphaFoldDB" id="A0A645JDG3"/>
<dbReference type="EMBL" id="VSSQ01131129">
    <property type="protein sequence ID" value="MPN58444.1"/>
    <property type="molecule type" value="Genomic_DNA"/>
</dbReference>
<evidence type="ECO:0000313" key="1">
    <source>
        <dbReference type="EMBL" id="MPN58444.1"/>
    </source>
</evidence>